<evidence type="ECO:0000313" key="3">
    <source>
        <dbReference type="EMBL" id="SSZ40478.1"/>
    </source>
</evidence>
<feature type="coiled-coil region" evidence="1">
    <location>
        <begin position="85"/>
        <end position="112"/>
    </location>
</feature>
<feature type="region of interest" description="Disordered" evidence="2">
    <location>
        <begin position="216"/>
        <end position="242"/>
    </location>
</feature>
<dbReference type="Pfam" id="PF07120">
    <property type="entry name" value="DUF1376"/>
    <property type="match status" value="1"/>
</dbReference>
<name>A0A336NI64_BARGR</name>
<dbReference type="InterPro" id="IPR010781">
    <property type="entry name" value="DUF1376"/>
</dbReference>
<protein>
    <submittedName>
        <fullName evidence="3">Uncharacterized protein conserved in bacteria</fullName>
    </submittedName>
</protein>
<dbReference type="EMBL" id="UFTD01000002">
    <property type="protein sequence ID" value="SSZ40478.1"/>
    <property type="molecule type" value="Genomic_DNA"/>
</dbReference>
<organism evidence="3 4">
    <name type="scientific">Bartonella grahamii</name>
    <dbReference type="NCBI Taxonomy" id="33045"/>
    <lineage>
        <taxon>Bacteria</taxon>
        <taxon>Pseudomonadati</taxon>
        <taxon>Pseudomonadota</taxon>
        <taxon>Alphaproteobacteria</taxon>
        <taxon>Hyphomicrobiales</taxon>
        <taxon>Bartonellaceae</taxon>
        <taxon>Bartonella</taxon>
    </lineage>
</organism>
<dbReference type="Proteomes" id="UP000253846">
    <property type="component" value="Unassembled WGS sequence"/>
</dbReference>
<evidence type="ECO:0000256" key="2">
    <source>
        <dbReference type="SAM" id="MobiDB-lite"/>
    </source>
</evidence>
<evidence type="ECO:0000256" key="1">
    <source>
        <dbReference type="SAM" id="Coils"/>
    </source>
</evidence>
<reference evidence="3 4" key="1">
    <citation type="submission" date="2018-06" db="EMBL/GenBank/DDBJ databases">
        <authorList>
            <consortium name="Pathogen Informatics"/>
            <person name="Doyle S."/>
        </authorList>
    </citation>
    <scope>NUCLEOTIDE SEQUENCE [LARGE SCALE GENOMIC DNA]</scope>
    <source>
        <strain evidence="3 4">NCTC12860</strain>
    </source>
</reference>
<proteinExistence type="predicted"/>
<evidence type="ECO:0000313" key="4">
    <source>
        <dbReference type="Proteomes" id="UP000253846"/>
    </source>
</evidence>
<gene>
    <name evidence="3" type="ORF">NCTC12860_01627</name>
</gene>
<dbReference type="RefSeq" id="WP_114648039.1">
    <property type="nucleotide sequence ID" value="NZ_UFTD01000002.1"/>
</dbReference>
<dbReference type="AlphaFoldDB" id="A0A336NI64"/>
<keyword evidence="1" id="KW-0175">Coiled coil</keyword>
<accession>A0A336NI64</accession>
<sequence length="393" mass="44462">MSTKLPWTRLFSSQWIVDVSGMSIVEKGLYMTLVLYMYEERRPIIEDAPKLARWAGCSVRVLKNTLDILLRDEKIIRLEDGRLWSLRVEEELNNSNDNLNKFSERAQKAAQAKWAKYHNAKTISDDQDAKHDANGMLNDAKHDALSNANSNAQAMLNYAINNNINNNNIYKKTKTIVLAKKEIGSESLETTNLIQEPTEVAAVDSQSEQIETLETNQPIIHEQESVPKKAKRSKGKKELGSVPEDFEPDLQYAIDKGLTHDEALLEFERFKLHWKANPCRNANNRDWQSAWCGWIINQNGTLAKKLEQEKRYANERYKLSTNNFTNSLSQSFSTLKAAISTSDSYGSECSRDTEAISSFASTFQESGPECVSSNLYVWKAVDAGGESASFARL</sequence>